<dbReference type="InterPro" id="IPR036457">
    <property type="entry name" value="PPM-type-like_dom_sf"/>
</dbReference>
<keyword evidence="5" id="KW-1185">Reference proteome</keyword>
<dbReference type="InterPro" id="IPR011123">
    <property type="entry name" value="Y_Y_Y"/>
</dbReference>
<dbReference type="InterPro" id="IPR011110">
    <property type="entry name" value="Reg_prop"/>
</dbReference>
<keyword evidence="2" id="KW-0812">Transmembrane</keyword>
<dbReference type="PANTHER" id="PTHR43547">
    <property type="entry name" value="TWO-COMPONENT HISTIDINE KINASE"/>
    <property type="match status" value="1"/>
</dbReference>
<dbReference type="Gene3D" id="2.60.40.10">
    <property type="entry name" value="Immunoglobulins"/>
    <property type="match status" value="1"/>
</dbReference>
<evidence type="ECO:0000313" key="5">
    <source>
        <dbReference type="Proteomes" id="UP000605676"/>
    </source>
</evidence>
<dbReference type="Pfam" id="PF07494">
    <property type="entry name" value="Reg_prop"/>
    <property type="match status" value="3"/>
</dbReference>
<keyword evidence="2" id="KW-0472">Membrane</keyword>
<keyword evidence="1" id="KW-0597">Phosphoprotein</keyword>
<feature type="transmembrane region" description="Helical" evidence="2">
    <location>
        <begin position="797"/>
        <end position="817"/>
    </location>
</feature>
<dbReference type="InterPro" id="IPR015943">
    <property type="entry name" value="WD40/YVTN_repeat-like_dom_sf"/>
</dbReference>
<keyword evidence="2" id="KW-1133">Transmembrane helix</keyword>
<evidence type="ECO:0000256" key="2">
    <source>
        <dbReference type="SAM" id="Phobius"/>
    </source>
</evidence>
<dbReference type="PANTHER" id="PTHR43547:SF2">
    <property type="entry name" value="HYBRID SIGNAL TRANSDUCTION HISTIDINE KINASE C"/>
    <property type="match status" value="1"/>
</dbReference>
<proteinExistence type="predicted"/>
<name>A0ABS1HMR1_9BACT</name>
<evidence type="ECO:0000259" key="3">
    <source>
        <dbReference type="SMART" id="SM00331"/>
    </source>
</evidence>
<comment type="caution">
    <text evidence="4">The sequence shown here is derived from an EMBL/GenBank/DDBJ whole genome shotgun (WGS) entry which is preliminary data.</text>
</comment>
<dbReference type="PROSITE" id="PS51257">
    <property type="entry name" value="PROKAR_LIPOPROTEIN"/>
    <property type="match status" value="1"/>
</dbReference>
<dbReference type="Gene3D" id="3.60.40.10">
    <property type="entry name" value="PPM-type phosphatase domain"/>
    <property type="match status" value="1"/>
</dbReference>
<sequence>MSVLIQRIFCGLFNAISQFRFLANIVLVISCLSVADAQQVRLSYEQYTINDGLSNSHITTLFQDSRGYIWIGTSDGLNRYDGYGFDVFRHHPLADSTIVGNYIQAITETPDGNIWIGTRNSGIAIWQKKDGKFKNLGKTSPIFKALREYGVYGMETNGDDVWVKTRNAIIKINHATKEFKRYDHYSSVLKKGISESYPVVSGNGKIWFGSKDGIQYIQEDVQSIKHIAPTNRKQQVEISSLAKVNDSLLFAGSKEGLWRYSIKQQSFTPLFKSTDKYKVESVNSILACDDGDVWLSTSKGLMNSKSPYNSYHSYVINSQLNAAFKKISSILIDNSGLMWVGTRQDGLFKIDSKPSKFSSIAASDEVEYPIDCFDFQSVFVDDDNTLWLGTVQKGVYSIQRDTKRFKHYTIYPPYVSKDDPVVNTMFKDSKDNMWFGTDDGVFILHRGSNRIQEFSYTNSTDFKYLLKTNKIKDIIEDRLGHIWFATQFGLYKFDGSKMTSYWADNESDNGLCDDEINVLFQDTDGLLWIGTNDGINTYNIVSKTFNRIRNIEGQEKVLSHNIISDFAEDHDKIVIGTHSGLSYFDKNTKASSFWKYDDLISGKIYAVEIDDFNRIWISTGIGISMILPGGSPTHYNKNDGVPDYNFNVSASCKFGDNELFFGGDKGLTIINALDVPKNLNKPKVIVTGAKVYHKGKLSNDYQGVLDEISVLYRRNTMIRVSFSALEYTYPAANVYRIKLEGHDEGWRDDTFQNFVNFSNLSPGEYILKIKGANNDGVYAQDEAQLLIEVKPPLWMSGYAYAFYIIFAVLLIQTLINYRIRNYRKAYKALNEKALDKKKIEVQKESLSRIHQSLTDSISYAKRIQEAMIPSEEMVKQIIPESFVYFRPKDIVSGDFYWTYRSGKKVFLAAVDCTGHGVPGAFMSIIGYDLLKNIVEVQEEHCPAQILNMLSREVALTFKKNGQDKGLNKQSVDDGMDIALVMLDEEKQVLQFSGAMNPLYIIRDNEIMTYKGDRFPIGYSDDERELSYSCQEIEVYPKDVIYLFSDGFADQFGGAEGKKFKYRRFRHLLLNIHKLPIDDQKAILHQKMEEWMGTEYEQVDDILLMGFRL</sequence>
<dbReference type="Gene3D" id="2.130.10.10">
    <property type="entry name" value="YVTN repeat-like/Quinoprotein amine dehydrogenase"/>
    <property type="match status" value="3"/>
</dbReference>
<gene>
    <name evidence="4" type="ORF">JIV24_15465</name>
</gene>
<dbReference type="EMBL" id="JAENRR010000041">
    <property type="protein sequence ID" value="MBK3518745.1"/>
    <property type="molecule type" value="Genomic_DNA"/>
</dbReference>
<reference evidence="4 5" key="1">
    <citation type="submission" date="2021-01" db="EMBL/GenBank/DDBJ databases">
        <title>Carboxyliciviraga sp.nov., isolated from coastal sediments.</title>
        <authorList>
            <person name="Lu D."/>
            <person name="Zhang T."/>
        </authorList>
    </citation>
    <scope>NUCLEOTIDE SEQUENCE [LARGE SCALE GENOMIC DNA]</scope>
    <source>
        <strain evidence="4 5">N1Y132</strain>
    </source>
</reference>
<evidence type="ECO:0000256" key="1">
    <source>
        <dbReference type="ARBA" id="ARBA00022553"/>
    </source>
</evidence>
<dbReference type="SUPFAM" id="SSF63829">
    <property type="entry name" value="Calcium-dependent phosphotriesterase"/>
    <property type="match status" value="3"/>
</dbReference>
<dbReference type="Proteomes" id="UP000605676">
    <property type="component" value="Unassembled WGS sequence"/>
</dbReference>
<feature type="domain" description="PPM-type phosphatase" evidence="3">
    <location>
        <begin position="876"/>
        <end position="1108"/>
    </location>
</feature>
<accession>A0ABS1HMR1</accession>
<dbReference type="Pfam" id="PF07495">
    <property type="entry name" value="Y_Y_Y"/>
    <property type="match status" value="1"/>
</dbReference>
<dbReference type="InterPro" id="IPR013783">
    <property type="entry name" value="Ig-like_fold"/>
</dbReference>
<dbReference type="InterPro" id="IPR001932">
    <property type="entry name" value="PPM-type_phosphatase-like_dom"/>
</dbReference>
<dbReference type="Pfam" id="PF07228">
    <property type="entry name" value="SpoIIE"/>
    <property type="match status" value="1"/>
</dbReference>
<evidence type="ECO:0000313" key="4">
    <source>
        <dbReference type="EMBL" id="MBK3518745.1"/>
    </source>
</evidence>
<organism evidence="4 5">
    <name type="scientific">Carboxylicivirga marina</name>
    <dbReference type="NCBI Taxonomy" id="2800988"/>
    <lineage>
        <taxon>Bacteria</taxon>
        <taxon>Pseudomonadati</taxon>
        <taxon>Bacteroidota</taxon>
        <taxon>Bacteroidia</taxon>
        <taxon>Marinilabiliales</taxon>
        <taxon>Marinilabiliaceae</taxon>
        <taxon>Carboxylicivirga</taxon>
    </lineage>
</organism>
<protein>
    <submittedName>
        <fullName evidence="4">SpoIIE family protein phosphatase</fullName>
    </submittedName>
</protein>
<dbReference type="RefSeq" id="WP_200465972.1">
    <property type="nucleotide sequence ID" value="NZ_JAENRR010000041.1"/>
</dbReference>
<dbReference type="SMART" id="SM00331">
    <property type="entry name" value="PP2C_SIG"/>
    <property type="match status" value="1"/>
</dbReference>